<protein>
    <submittedName>
        <fullName evidence="1">Uncharacterized protein</fullName>
    </submittedName>
</protein>
<dbReference type="RefSeq" id="WP_220165071.1">
    <property type="nucleotide sequence ID" value="NZ_JAIBOA010000004.1"/>
</dbReference>
<gene>
    <name evidence="1" type="ORF">K1Y72_09095</name>
</gene>
<keyword evidence="2" id="KW-1185">Reference proteome</keyword>
<dbReference type="EMBL" id="JAIBOA010000004">
    <property type="protein sequence ID" value="MBW8482518.1"/>
    <property type="molecule type" value="Genomic_DNA"/>
</dbReference>
<comment type="caution">
    <text evidence="1">The sequence shown here is derived from an EMBL/GenBank/DDBJ whole genome shotgun (WGS) entry which is preliminary data.</text>
</comment>
<dbReference type="Proteomes" id="UP000774570">
    <property type="component" value="Unassembled WGS sequence"/>
</dbReference>
<evidence type="ECO:0000313" key="2">
    <source>
        <dbReference type="Proteomes" id="UP000774570"/>
    </source>
</evidence>
<evidence type="ECO:0000313" key="1">
    <source>
        <dbReference type="EMBL" id="MBW8482518.1"/>
    </source>
</evidence>
<name>A0ABS7FQ49_9ACTN</name>
<organism evidence="1 2">
    <name type="scientific">Actinomadura parmotrematis</name>
    <dbReference type="NCBI Taxonomy" id="2864039"/>
    <lineage>
        <taxon>Bacteria</taxon>
        <taxon>Bacillati</taxon>
        <taxon>Actinomycetota</taxon>
        <taxon>Actinomycetes</taxon>
        <taxon>Streptosporangiales</taxon>
        <taxon>Thermomonosporaceae</taxon>
        <taxon>Actinomadura</taxon>
    </lineage>
</organism>
<sequence length="83" mass="9295">MTGDGGLPILEEPGFAVHVKPLFRDKDRDSMLRSFDLWDYDQVCANAGAILERVADGSMPCDGAWPPDRVQLFRDWLDGGMRP</sequence>
<accession>A0ABS7FQ49</accession>
<proteinExistence type="predicted"/>
<reference evidence="1 2" key="1">
    <citation type="submission" date="2021-07" db="EMBL/GenBank/DDBJ databases">
        <title>Actinomadura sp. PM05-2 isolated from lichen.</title>
        <authorList>
            <person name="Somphong A."/>
            <person name="Phongsopitanun W."/>
            <person name="Tanasupawat S."/>
            <person name="Peongsungnone V."/>
        </authorList>
    </citation>
    <scope>NUCLEOTIDE SEQUENCE [LARGE SCALE GENOMIC DNA]</scope>
    <source>
        <strain evidence="1 2">PM05-2</strain>
    </source>
</reference>